<proteinExistence type="predicted"/>
<evidence type="ECO:0000256" key="2">
    <source>
        <dbReference type="SAM" id="MobiDB-lite"/>
    </source>
</evidence>
<organism evidence="5 6">
    <name type="scientific">Monoraphidium neglectum</name>
    <dbReference type="NCBI Taxonomy" id="145388"/>
    <lineage>
        <taxon>Eukaryota</taxon>
        <taxon>Viridiplantae</taxon>
        <taxon>Chlorophyta</taxon>
        <taxon>core chlorophytes</taxon>
        <taxon>Chlorophyceae</taxon>
        <taxon>CS clade</taxon>
        <taxon>Sphaeropleales</taxon>
        <taxon>Selenastraceae</taxon>
        <taxon>Monoraphidium</taxon>
    </lineage>
</organism>
<keyword evidence="3" id="KW-1133">Transmembrane helix</keyword>
<keyword evidence="1" id="KW-0106">Calcium</keyword>
<evidence type="ECO:0000313" key="6">
    <source>
        <dbReference type="Proteomes" id="UP000054498"/>
    </source>
</evidence>
<evidence type="ECO:0000256" key="3">
    <source>
        <dbReference type="SAM" id="Phobius"/>
    </source>
</evidence>
<dbReference type="InterPro" id="IPR011992">
    <property type="entry name" value="EF-hand-dom_pair"/>
</dbReference>
<dbReference type="Proteomes" id="UP000054498">
    <property type="component" value="Unassembled WGS sequence"/>
</dbReference>
<dbReference type="InterPro" id="IPR002048">
    <property type="entry name" value="EF_hand_dom"/>
</dbReference>
<dbReference type="PROSITE" id="PS00018">
    <property type="entry name" value="EF_HAND_1"/>
    <property type="match status" value="1"/>
</dbReference>
<accession>A0A0D2N835</accession>
<dbReference type="GeneID" id="25738884"/>
<evidence type="ECO:0000313" key="5">
    <source>
        <dbReference type="EMBL" id="KIZ01956.1"/>
    </source>
</evidence>
<dbReference type="SUPFAM" id="SSF47473">
    <property type="entry name" value="EF-hand"/>
    <property type="match status" value="1"/>
</dbReference>
<reference evidence="5 6" key="1">
    <citation type="journal article" date="2013" name="BMC Genomics">
        <title>Reconstruction of the lipid metabolism for the microalga Monoraphidium neglectum from its genome sequence reveals characteristics suitable for biofuel production.</title>
        <authorList>
            <person name="Bogen C."/>
            <person name="Al-Dilaimi A."/>
            <person name="Albersmeier A."/>
            <person name="Wichmann J."/>
            <person name="Grundmann M."/>
            <person name="Rupp O."/>
            <person name="Lauersen K.J."/>
            <person name="Blifernez-Klassen O."/>
            <person name="Kalinowski J."/>
            <person name="Goesmann A."/>
            <person name="Mussgnug J.H."/>
            <person name="Kruse O."/>
        </authorList>
    </citation>
    <scope>NUCLEOTIDE SEQUENCE [LARGE SCALE GENOMIC DNA]</scope>
    <source>
        <strain evidence="5 6">SAG 48.87</strain>
    </source>
</reference>
<dbReference type="AlphaFoldDB" id="A0A0D2N835"/>
<evidence type="ECO:0000259" key="4">
    <source>
        <dbReference type="PROSITE" id="PS50222"/>
    </source>
</evidence>
<evidence type="ECO:0000256" key="1">
    <source>
        <dbReference type="ARBA" id="ARBA00022837"/>
    </source>
</evidence>
<dbReference type="PROSITE" id="PS50222">
    <property type="entry name" value="EF_HAND_2"/>
    <property type="match status" value="1"/>
</dbReference>
<dbReference type="EMBL" id="KK101159">
    <property type="protein sequence ID" value="KIZ01956.1"/>
    <property type="molecule type" value="Genomic_DNA"/>
</dbReference>
<dbReference type="KEGG" id="mng:MNEG_6008"/>
<name>A0A0D2N835_9CHLO</name>
<sequence length="143" mass="15999">MCNSSNAGPADDVTASSQHPNRRKAYKDLDVDATGGVDHKEVAIGLLKLYDNLCQKFDKDDDGFISEDEFFELAKVLFGTKKNWRDSLPYIFGRTLLLNLVICPMAASEIVRMVRTKDGRYDLPTAPIAMMLSMIAGYVFKKI</sequence>
<dbReference type="RefSeq" id="XP_013900975.1">
    <property type="nucleotide sequence ID" value="XM_014045521.1"/>
</dbReference>
<dbReference type="Gene3D" id="1.10.238.10">
    <property type="entry name" value="EF-hand"/>
    <property type="match status" value="1"/>
</dbReference>
<protein>
    <recommendedName>
        <fullName evidence="4">EF-hand domain-containing protein</fullName>
    </recommendedName>
</protein>
<dbReference type="OrthoDB" id="47513at2759"/>
<gene>
    <name evidence="5" type="ORF">MNEG_6008</name>
</gene>
<dbReference type="GO" id="GO:0005509">
    <property type="term" value="F:calcium ion binding"/>
    <property type="evidence" value="ECO:0007669"/>
    <property type="project" value="InterPro"/>
</dbReference>
<keyword evidence="6" id="KW-1185">Reference proteome</keyword>
<keyword evidence="3" id="KW-0472">Membrane</keyword>
<feature type="transmembrane region" description="Helical" evidence="3">
    <location>
        <begin position="91"/>
        <end position="111"/>
    </location>
</feature>
<feature type="region of interest" description="Disordered" evidence="2">
    <location>
        <begin position="1"/>
        <end position="25"/>
    </location>
</feature>
<dbReference type="InterPro" id="IPR018247">
    <property type="entry name" value="EF_Hand_1_Ca_BS"/>
</dbReference>
<feature type="domain" description="EF-hand" evidence="4">
    <location>
        <begin position="45"/>
        <end position="80"/>
    </location>
</feature>
<keyword evidence="3" id="KW-0812">Transmembrane</keyword>
<feature type="transmembrane region" description="Helical" evidence="3">
    <location>
        <begin position="123"/>
        <end position="140"/>
    </location>
</feature>